<organism evidence="2 3">
    <name type="scientific">Nepenthes gracilis</name>
    <name type="common">Slender pitcher plant</name>
    <dbReference type="NCBI Taxonomy" id="150966"/>
    <lineage>
        <taxon>Eukaryota</taxon>
        <taxon>Viridiplantae</taxon>
        <taxon>Streptophyta</taxon>
        <taxon>Embryophyta</taxon>
        <taxon>Tracheophyta</taxon>
        <taxon>Spermatophyta</taxon>
        <taxon>Magnoliopsida</taxon>
        <taxon>eudicotyledons</taxon>
        <taxon>Gunneridae</taxon>
        <taxon>Pentapetalae</taxon>
        <taxon>Caryophyllales</taxon>
        <taxon>Nepenthaceae</taxon>
        <taxon>Nepenthes</taxon>
    </lineage>
</organism>
<keyword evidence="3" id="KW-1185">Reference proteome</keyword>
<dbReference type="Proteomes" id="UP001279734">
    <property type="component" value="Unassembled WGS sequence"/>
</dbReference>
<evidence type="ECO:0000313" key="2">
    <source>
        <dbReference type="EMBL" id="GMH17072.1"/>
    </source>
</evidence>
<dbReference type="AlphaFoldDB" id="A0AAD3SUX9"/>
<accession>A0AAD3SUX9</accession>
<reference evidence="2" key="1">
    <citation type="submission" date="2023-05" db="EMBL/GenBank/DDBJ databases">
        <title>Nepenthes gracilis genome sequencing.</title>
        <authorList>
            <person name="Fukushima K."/>
        </authorList>
    </citation>
    <scope>NUCLEOTIDE SEQUENCE</scope>
    <source>
        <strain evidence="2">SING2019-196</strain>
    </source>
</reference>
<name>A0AAD3SUX9_NEPGR</name>
<protein>
    <submittedName>
        <fullName evidence="2">Uncharacterized protein</fullName>
    </submittedName>
</protein>
<evidence type="ECO:0000313" key="3">
    <source>
        <dbReference type="Proteomes" id="UP001279734"/>
    </source>
</evidence>
<gene>
    <name evidence="2" type="ORF">Nepgr_018913</name>
</gene>
<feature type="compositionally biased region" description="Basic residues" evidence="1">
    <location>
        <begin position="163"/>
        <end position="172"/>
    </location>
</feature>
<sequence>MKTIQASSYTLVLTNMEQVIYPMQFLSVSEIAITGNQDNGGKKQGCIGERQGKKTDVLPETLFPLTAISPLLSRSQTYSRFSLVVDIVNRLSVRLYRIRVRVKVRVIFVVQNDATKDKVSFHRRCRYVNGSRRQYPPAHRKDPTTTSNPWMMMLQPPRPQRPPTRRHRRGPLAKKNAASGGSPRPASAFNRRLSDLCTPPTSSNEIRSLWIGDLQYWVDEIF</sequence>
<comment type="caution">
    <text evidence="2">The sequence shown here is derived from an EMBL/GenBank/DDBJ whole genome shotgun (WGS) entry which is preliminary data.</text>
</comment>
<proteinExistence type="predicted"/>
<feature type="region of interest" description="Disordered" evidence="1">
    <location>
        <begin position="131"/>
        <end position="202"/>
    </location>
</feature>
<evidence type="ECO:0000256" key="1">
    <source>
        <dbReference type="SAM" id="MobiDB-lite"/>
    </source>
</evidence>
<feature type="compositionally biased region" description="Low complexity" evidence="1">
    <location>
        <begin position="177"/>
        <end position="188"/>
    </location>
</feature>
<dbReference type="EMBL" id="BSYO01000017">
    <property type="protein sequence ID" value="GMH17072.1"/>
    <property type="molecule type" value="Genomic_DNA"/>
</dbReference>